<evidence type="ECO:0008006" key="4">
    <source>
        <dbReference type="Google" id="ProtNLM"/>
    </source>
</evidence>
<dbReference type="EMBL" id="NGFP01000034">
    <property type="protein sequence ID" value="OUC97598.1"/>
    <property type="molecule type" value="Genomic_DNA"/>
</dbReference>
<comment type="caution">
    <text evidence="2">The sequence shown here is derived from an EMBL/GenBank/DDBJ whole genome shotgun (WGS) entry which is preliminary data.</text>
</comment>
<sequence length="404" mass="42690">MSDFEDTLRTTLGRAAEHAPRLPGAAAGQLEIGYRRRRRRLQALLAAAAVVVVAGGAAVGLRAGGGEGAPPAVNPSGVHSVVVTLPEAAPEPIEKVWPQAVWKMPAKGADGRELWPVALIDDRTLLVKAWRTFEKTDVLYAYDLIGRNLRKIADVPAPKGTVRFASDFSLGDGQVAWWTTTKGVTHIWAAALDGGEARLVADRRTEGDDVSPLDGLGVANGNVVLSLSTGGVLSVPLAGGPVTPVQTGAGLHLLSWPWAGSPGTGGPPGRPPFSKLVNLETGQTSTAAVHQGEQVYACGVRSCTGTTADGRAFTRLRDGSQQKDIPVGYLIPEPPTQSRFHVRNIRSDGPGLGLYDVDTGTFADLGIREEAATRGEVPVADRSGRLMTYRLKNDRYVIDLSKIP</sequence>
<evidence type="ECO:0000313" key="3">
    <source>
        <dbReference type="Proteomes" id="UP000194761"/>
    </source>
</evidence>
<dbReference type="SUPFAM" id="SSF69304">
    <property type="entry name" value="Tricorn protease N-terminal domain"/>
    <property type="match status" value="1"/>
</dbReference>
<keyword evidence="3" id="KW-1185">Reference proteome</keyword>
<gene>
    <name evidence="2" type="ORF">CA984_10270</name>
</gene>
<organism evidence="2 3">
    <name type="scientific">Streptosporangium minutum</name>
    <dbReference type="NCBI Taxonomy" id="569862"/>
    <lineage>
        <taxon>Bacteria</taxon>
        <taxon>Bacillati</taxon>
        <taxon>Actinomycetota</taxon>
        <taxon>Actinomycetes</taxon>
        <taxon>Streptosporangiales</taxon>
        <taxon>Streptosporangiaceae</taxon>
        <taxon>Streptosporangium</taxon>
    </lineage>
</organism>
<evidence type="ECO:0000256" key="1">
    <source>
        <dbReference type="SAM" id="Phobius"/>
    </source>
</evidence>
<dbReference type="Proteomes" id="UP000194761">
    <property type="component" value="Unassembled WGS sequence"/>
</dbReference>
<dbReference type="RefSeq" id="WP_086570641.1">
    <property type="nucleotide sequence ID" value="NZ_NGFP01000034.1"/>
</dbReference>
<reference evidence="2 3" key="1">
    <citation type="submission" date="2017-05" db="EMBL/GenBank/DDBJ databases">
        <title>Biotechnological potential of actinobacteria isolated from South African environments.</title>
        <authorList>
            <person name="Le Roes-Hill M."/>
            <person name="Prins A."/>
            <person name="Durrell K.A."/>
        </authorList>
    </citation>
    <scope>NUCLEOTIDE SEQUENCE [LARGE SCALE GENOMIC DNA]</scope>
    <source>
        <strain evidence="2">M26</strain>
    </source>
</reference>
<proteinExistence type="predicted"/>
<feature type="transmembrane region" description="Helical" evidence="1">
    <location>
        <begin position="43"/>
        <end position="61"/>
    </location>
</feature>
<keyword evidence="1" id="KW-0472">Membrane</keyword>
<name>A0A243RRB8_9ACTN</name>
<keyword evidence="1" id="KW-1133">Transmembrane helix</keyword>
<dbReference type="AlphaFoldDB" id="A0A243RRB8"/>
<evidence type="ECO:0000313" key="2">
    <source>
        <dbReference type="EMBL" id="OUC97598.1"/>
    </source>
</evidence>
<protein>
    <recommendedName>
        <fullName evidence="4">WD40 repeat domain-containing protein</fullName>
    </recommendedName>
</protein>
<accession>A0A243RRB8</accession>
<keyword evidence="1" id="KW-0812">Transmembrane</keyword>